<dbReference type="Pfam" id="PF02146">
    <property type="entry name" value="SIR2"/>
    <property type="match status" value="1"/>
</dbReference>
<sequence>MFDLQTAIDNAHHVTFMTGAGVSTHSGIPDYRSKGGLYANSADPEYLLSADNLRDHPASFYDFVKTRMYYPDAKPNVIHEKMAAITNKKGTIVTQNVDGLDTKAGAHHVVQFHGTLYQVHCQKCGKQVPWQDYLKDMHHQEDGGILRPDIVLYGEGINQDTLIAAVQAVQSADLIVVVGTSFRVYPFAGLIQYAQPSATLVAVNKENIAAGDDIHMIQADALTVFEKLQA</sequence>
<proteinExistence type="predicted"/>
<dbReference type="EC" id="2.3.1.286" evidence="1"/>
<protein>
    <recommendedName>
        <fullName evidence="1">protein acetyllysine N-acetyltransferase</fullName>
        <ecNumber evidence="1">2.3.1.286</ecNumber>
    </recommendedName>
</protein>
<name>A0A0R1MUT5_9LACO</name>
<keyword evidence="3" id="KW-0520">NAD</keyword>
<evidence type="ECO:0000256" key="2">
    <source>
        <dbReference type="ARBA" id="ARBA00022679"/>
    </source>
</evidence>
<dbReference type="PANTHER" id="PTHR11085">
    <property type="entry name" value="NAD-DEPENDENT PROTEIN DEACYLASE SIRTUIN-5, MITOCHONDRIAL-RELATED"/>
    <property type="match status" value="1"/>
</dbReference>
<dbReference type="EMBL" id="AZEC01000011">
    <property type="protein sequence ID" value="KRL11676.1"/>
    <property type="molecule type" value="Genomic_DNA"/>
</dbReference>
<keyword evidence="2" id="KW-0808">Transferase</keyword>
<evidence type="ECO:0000256" key="4">
    <source>
        <dbReference type="PROSITE-ProRule" id="PRU00236"/>
    </source>
</evidence>
<evidence type="ECO:0000256" key="3">
    <source>
        <dbReference type="ARBA" id="ARBA00023027"/>
    </source>
</evidence>
<gene>
    <name evidence="6" type="ORF">FD09_GL000598</name>
</gene>
<dbReference type="InterPro" id="IPR026591">
    <property type="entry name" value="Sirtuin_cat_small_dom_sf"/>
</dbReference>
<dbReference type="OrthoDB" id="9800582at2"/>
<dbReference type="InterPro" id="IPR029035">
    <property type="entry name" value="DHS-like_NAD/FAD-binding_dom"/>
</dbReference>
<comment type="caution">
    <text evidence="4">Lacks conserved residue(s) required for the propagation of feature annotation.</text>
</comment>
<evidence type="ECO:0000256" key="1">
    <source>
        <dbReference type="ARBA" id="ARBA00012928"/>
    </source>
</evidence>
<dbReference type="GO" id="GO:0070403">
    <property type="term" value="F:NAD+ binding"/>
    <property type="evidence" value="ECO:0007669"/>
    <property type="project" value="InterPro"/>
</dbReference>
<dbReference type="PANTHER" id="PTHR11085:SF4">
    <property type="entry name" value="NAD-DEPENDENT PROTEIN DEACYLASE"/>
    <property type="match status" value="1"/>
</dbReference>
<dbReference type="GO" id="GO:0017136">
    <property type="term" value="F:histone deacetylase activity, NAD-dependent"/>
    <property type="evidence" value="ECO:0007669"/>
    <property type="project" value="TreeGrafter"/>
</dbReference>
<dbReference type="RefSeq" id="WP_057821365.1">
    <property type="nucleotide sequence ID" value="NZ_AZEC01000011.1"/>
</dbReference>
<dbReference type="PATRIC" id="fig|1423792.3.peg.610"/>
<feature type="domain" description="Deacetylase sirtuin-type" evidence="5">
    <location>
        <begin position="1"/>
        <end position="230"/>
    </location>
</feature>
<accession>A0A0R1MUT5</accession>
<keyword evidence="7" id="KW-1185">Reference proteome</keyword>
<dbReference type="InterPro" id="IPR050134">
    <property type="entry name" value="NAD-dep_sirtuin_deacylases"/>
</dbReference>
<evidence type="ECO:0000259" key="5">
    <source>
        <dbReference type="PROSITE" id="PS50305"/>
    </source>
</evidence>
<comment type="caution">
    <text evidence="6">The sequence shown here is derived from an EMBL/GenBank/DDBJ whole genome shotgun (WGS) entry which is preliminary data.</text>
</comment>
<dbReference type="NCBIfam" id="NF001752">
    <property type="entry name" value="PRK00481.1-1"/>
    <property type="match status" value="1"/>
</dbReference>
<dbReference type="InterPro" id="IPR026590">
    <property type="entry name" value="Ssirtuin_cat_dom"/>
</dbReference>
<dbReference type="AlphaFoldDB" id="A0A0R1MUT5"/>
<reference evidence="6 7" key="1">
    <citation type="journal article" date="2015" name="Genome Announc.">
        <title>Expanding the biotechnology potential of lactobacilli through comparative genomics of 213 strains and associated genera.</title>
        <authorList>
            <person name="Sun Z."/>
            <person name="Harris H.M."/>
            <person name="McCann A."/>
            <person name="Guo C."/>
            <person name="Argimon S."/>
            <person name="Zhang W."/>
            <person name="Yang X."/>
            <person name="Jeffery I.B."/>
            <person name="Cooney J.C."/>
            <person name="Kagawa T.F."/>
            <person name="Liu W."/>
            <person name="Song Y."/>
            <person name="Salvetti E."/>
            <person name="Wrobel A."/>
            <person name="Rasinkangas P."/>
            <person name="Parkhill J."/>
            <person name="Rea M.C."/>
            <person name="O'Sullivan O."/>
            <person name="Ritari J."/>
            <person name="Douillard F.P."/>
            <person name="Paul Ross R."/>
            <person name="Yang R."/>
            <person name="Briner A.E."/>
            <person name="Felis G.E."/>
            <person name="de Vos W.M."/>
            <person name="Barrangou R."/>
            <person name="Klaenhammer T.R."/>
            <person name="Caufield P.W."/>
            <person name="Cui Y."/>
            <person name="Zhang H."/>
            <person name="O'Toole P.W."/>
        </authorList>
    </citation>
    <scope>NUCLEOTIDE SEQUENCE [LARGE SCALE GENOMIC DNA]</scope>
    <source>
        <strain evidence="6 7">DSM 12744</strain>
    </source>
</reference>
<evidence type="ECO:0000313" key="6">
    <source>
        <dbReference type="EMBL" id="KRL11676.1"/>
    </source>
</evidence>
<dbReference type="Gene3D" id="3.40.50.1220">
    <property type="entry name" value="TPP-binding domain"/>
    <property type="match status" value="1"/>
</dbReference>
<dbReference type="InterPro" id="IPR003000">
    <property type="entry name" value="Sirtuin"/>
</dbReference>
<dbReference type="Proteomes" id="UP000051330">
    <property type="component" value="Unassembled WGS sequence"/>
</dbReference>
<dbReference type="Gene3D" id="3.30.1600.10">
    <property type="entry name" value="SIR2/SIRT2 'Small Domain"/>
    <property type="match status" value="1"/>
</dbReference>
<evidence type="ECO:0000313" key="7">
    <source>
        <dbReference type="Proteomes" id="UP000051330"/>
    </source>
</evidence>
<dbReference type="SUPFAM" id="SSF52467">
    <property type="entry name" value="DHS-like NAD/FAD-binding domain"/>
    <property type="match status" value="1"/>
</dbReference>
<dbReference type="STRING" id="1423792.FD09_GL000598"/>
<dbReference type="PROSITE" id="PS50305">
    <property type="entry name" value="SIRTUIN"/>
    <property type="match status" value="1"/>
</dbReference>
<organism evidence="6 7">
    <name type="scientific">Schleiferilactobacillus perolens DSM 12744</name>
    <dbReference type="NCBI Taxonomy" id="1423792"/>
    <lineage>
        <taxon>Bacteria</taxon>
        <taxon>Bacillati</taxon>
        <taxon>Bacillota</taxon>
        <taxon>Bacilli</taxon>
        <taxon>Lactobacillales</taxon>
        <taxon>Lactobacillaceae</taxon>
        <taxon>Schleiferilactobacillus</taxon>
    </lineage>
</organism>